<feature type="domain" description="PROP1-like PPR" evidence="7">
    <location>
        <begin position="243"/>
        <end position="404"/>
    </location>
</feature>
<dbReference type="InterPro" id="IPR002885">
    <property type="entry name" value="PPR_rpt"/>
</dbReference>
<keyword evidence="3" id="KW-0677">Repeat</keyword>
<dbReference type="InterPro" id="IPR011990">
    <property type="entry name" value="TPR-like_helical_dom_sf"/>
</dbReference>
<evidence type="ECO:0000313" key="9">
    <source>
        <dbReference type="Proteomes" id="UP000593562"/>
    </source>
</evidence>
<keyword evidence="4" id="KW-0809">Transit peptide</keyword>
<dbReference type="FunFam" id="1.25.40.10:FF:000394">
    <property type="entry name" value="Pentatricopeptide repeat-containing protein, mitochondrial"/>
    <property type="match status" value="1"/>
</dbReference>
<evidence type="ECO:0000256" key="3">
    <source>
        <dbReference type="ARBA" id="ARBA00022737"/>
    </source>
</evidence>
<evidence type="ECO:0000256" key="6">
    <source>
        <dbReference type="PROSITE-ProRule" id="PRU00708"/>
    </source>
</evidence>
<dbReference type="InParanoid" id="A0A7J7C667"/>
<keyword evidence="9" id="KW-1185">Reference proteome</keyword>
<dbReference type="Pfam" id="PF01535">
    <property type="entry name" value="PPR"/>
    <property type="match status" value="3"/>
</dbReference>
<evidence type="ECO:0000256" key="4">
    <source>
        <dbReference type="ARBA" id="ARBA00022946"/>
    </source>
</evidence>
<dbReference type="GO" id="GO:0003729">
    <property type="term" value="F:mRNA binding"/>
    <property type="evidence" value="ECO:0007669"/>
    <property type="project" value="UniProtKB-ARBA"/>
</dbReference>
<comment type="caution">
    <text evidence="8">The sequence shown here is derived from an EMBL/GenBank/DDBJ whole genome shotgun (WGS) entry which is preliminary data.</text>
</comment>
<sequence length="608" mass="69361">MWSLRLSSNALRKHGQCIGIYRVFSAKVEALSNVFGLETSNCSPKNLVSRKWISQKQVYFPSVADEFFVGTRSLCSHANASVGDNDDTASRFAELGAPARAEIDEESDAEEIDREEPLWELDFVNDTEKRASVEMSEKNDLQDLLDAIVKARGDISEVVNKWVQEGNSLSQIATPMTILIPLRKRRMYGKALKFLELLEGSKQYNFKEHDYASCLDLIAKLRTLHQAEKYIERIPESFRGELVYRTLLVNCVRAIDRKKAEAVFNRMKELKLPNSIHCFNQMIILYRRLDRIRIADILQLMEKENVEPSVLTYKLLIETKGESGDIKGMEQLVEAMKAAGIEPDAGTIAILAKYYVKAGLKDRAESLSQEVEERNLKGNESERKALLLFYASLGKADEVGKIWDNCKLEPKIDEFHVAIEAWGRMGKIEEAEAVFEMMLEKWTKISSRHYSILLNVYVNHKLLSKGQELIKRMSDSGCRLGRLTWHALVRLNVEAGLVAKADSILQKATQRNQMKPLFKTCLFLMEQYAKQGDVHNTQKLFDKMRQYGYGGRIKPFEVLIQAYVNSKTPAYGFRERLKADNLFPNKTLSAQLARVDAFRENAASDLLD</sequence>
<dbReference type="PANTHER" id="PTHR45717:SF38">
    <property type="entry name" value="PENTACOTRIPEPTIDE-REPEAT REGION OF PRORP DOMAIN-CONTAINING PROTEIN"/>
    <property type="match status" value="1"/>
</dbReference>
<comment type="subcellular location">
    <subcellularLocation>
        <location evidence="1">Mitochondrion</location>
    </subcellularLocation>
</comment>
<proteinExistence type="inferred from homology"/>
<evidence type="ECO:0000256" key="5">
    <source>
        <dbReference type="ARBA" id="ARBA00023128"/>
    </source>
</evidence>
<reference evidence="8 9" key="1">
    <citation type="journal article" date="2020" name="Nat. Commun.">
        <title>Genome of Tripterygium wilfordii and identification of cytochrome P450 involved in triptolide biosynthesis.</title>
        <authorList>
            <person name="Tu L."/>
            <person name="Su P."/>
            <person name="Zhang Z."/>
            <person name="Gao L."/>
            <person name="Wang J."/>
            <person name="Hu T."/>
            <person name="Zhou J."/>
            <person name="Zhang Y."/>
            <person name="Zhao Y."/>
            <person name="Liu Y."/>
            <person name="Song Y."/>
            <person name="Tong Y."/>
            <person name="Lu Y."/>
            <person name="Yang J."/>
            <person name="Xu C."/>
            <person name="Jia M."/>
            <person name="Peters R.J."/>
            <person name="Huang L."/>
            <person name="Gao W."/>
        </authorList>
    </citation>
    <scope>NUCLEOTIDE SEQUENCE [LARGE SCALE GENOMIC DNA]</scope>
    <source>
        <strain evidence="9">cv. XIE 37</strain>
        <tissue evidence="8">Leaf</tissue>
    </source>
</reference>
<dbReference type="PROSITE" id="PS51375">
    <property type="entry name" value="PPR"/>
    <property type="match status" value="2"/>
</dbReference>
<feature type="repeat" description="PPR" evidence="6">
    <location>
        <begin position="446"/>
        <end position="480"/>
    </location>
</feature>
<dbReference type="Pfam" id="PF17177">
    <property type="entry name" value="PPR_long"/>
    <property type="match status" value="1"/>
</dbReference>
<feature type="repeat" description="PPR" evidence="6">
    <location>
        <begin position="309"/>
        <end position="343"/>
    </location>
</feature>
<gene>
    <name evidence="8" type="ORF">HS088_TW21G01502</name>
</gene>
<dbReference type="GO" id="GO:0005739">
    <property type="term" value="C:mitochondrion"/>
    <property type="evidence" value="ECO:0007669"/>
    <property type="project" value="UniProtKB-SubCell"/>
</dbReference>
<organism evidence="8 9">
    <name type="scientific">Tripterygium wilfordii</name>
    <name type="common">Thunder God vine</name>
    <dbReference type="NCBI Taxonomy" id="458696"/>
    <lineage>
        <taxon>Eukaryota</taxon>
        <taxon>Viridiplantae</taxon>
        <taxon>Streptophyta</taxon>
        <taxon>Embryophyta</taxon>
        <taxon>Tracheophyta</taxon>
        <taxon>Spermatophyta</taxon>
        <taxon>Magnoliopsida</taxon>
        <taxon>eudicotyledons</taxon>
        <taxon>Gunneridae</taxon>
        <taxon>Pentapetalae</taxon>
        <taxon>rosids</taxon>
        <taxon>fabids</taxon>
        <taxon>Celastrales</taxon>
        <taxon>Celastraceae</taxon>
        <taxon>Tripterygium</taxon>
    </lineage>
</organism>
<dbReference type="AlphaFoldDB" id="A0A7J7C667"/>
<evidence type="ECO:0000256" key="2">
    <source>
        <dbReference type="ARBA" id="ARBA00007626"/>
    </source>
</evidence>
<dbReference type="InterPro" id="IPR033443">
    <property type="entry name" value="PROP1-like_PPR_dom"/>
</dbReference>
<evidence type="ECO:0000259" key="7">
    <source>
        <dbReference type="Pfam" id="PF17177"/>
    </source>
</evidence>
<dbReference type="Gene3D" id="1.25.40.10">
    <property type="entry name" value="Tetratricopeptide repeat domain"/>
    <property type="match status" value="2"/>
</dbReference>
<dbReference type="PANTHER" id="PTHR45717">
    <property type="entry name" value="OS12G0527900 PROTEIN"/>
    <property type="match status" value="1"/>
</dbReference>
<accession>A0A7J7C667</accession>
<dbReference type="Proteomes" id="UP000593562">
    <property type="component" value="Unassembled WGS sequence"/>
</dbReference>
<evidence type="ECO:0000256" key="1">
    <source>
        <dbReference type="ARBA" id="ARBA00004173"/>
    </source>
</evidence>
<name>A0A7J7C667_TRIWF</name>
<keyword evidence="5" id="KW-0496">Mitochondrion</keyword>
<evidence type="ECO:0000313" key="8">
    <source>
        <dbReference type="EMBL" id="KAF5729337.1"/>
    </source>
</evidence>
<comment type="similarity">
    <text evidence="2">Belongs to the PPR family. P subfamily.</text>
</comment>
<dbReference type="EMBL" id="JAAARO010000021">
    <property type="protein sequence ID" value="KAF5729337.1"/>
    <property type="molecule type" value="Genomic_DNA"/>
</dbReference>
<protein>
    <submittedName>
        <fullName evidence="8">Pentatricopeptide repeat-containing protein</fullName>
    </submittedName>
</protein>